<feature type="transmembrane region" description="Helical" evidence="2">
    <location>
        <begin position="230"/>
        <end position="254"/>
    </location>
</feature>
<keyword evidence="2" id="KW-0472">Membrane</keyword>
<evidence type="ECO:0008006" key="6">
    <source>
        <dbReference type="Google" id="ProtNLM"/>
    </source>
</evidence>
<feature type="region of interest" description="Disordered" evidence="1">
    <location>
        <begin position="263"/>
        <end position="328"/>
    </location>
</feature>
<sequence>MLAIFYVLLLAGYFSFTVALVNVTIDDLDPSILYQPPEKWKTISDAACSGGGYNIGHDSCVNATIQCTWVSFYYLSPRWPYPISTEISIDGEAPIVVDLQDHSLPITDSGPSTGGSIGAFSYHGTESKLHTIVVTGSAQNPYAVVDSLVFETEDGGPCQGKYGYGGSNNSYPYGSTKTNTITTTTTTTTTQLSTVVIKTGSYPSGSGTAPPSTYSSSPPVRIVVYSNHGLIIGIGILGAIIALLVLLLLMFLMWRRRRHANGQYGHSVPPRPGSSHESLNPTYGGGDTRTGTYAGGADTTHGGGVSTYGGAGSAAGGESEQPYMRETN</sequence>
<reference evidence="5" key="1">
    <citation type="journal article" date="2014" name="Proc. Natl. Acad. Sci. U.S.A.">
        <title>Extensive sampling of basidiomycete genomes demonstrates inadequacy of the white-rot/brown-rot paradigm for wood decay fungi.</title>
        <authorList>
            <person name="Riley R."/>
            <person name="Salamov A.A."/>
            <person name="Brown D.W."/>
            <person name="Nagy L.G."/>
            <person name="Floudas D."/>
            <person name="Held B.W."/>
            <person name="Levasseur A."/>
            <person name="Lombard V."/>
            <person name="Morin E."/>
            <person name="Otillar R."/>
            <person name="Lindquist E.A."/>
            <person name="Sun H."/>
            <person name="LaButti K.M."/>
            <person name="Schmutz J."/>
            <person name="Jabbour D."/>
            <person name="Luo H."/>
            <person name="Baker S.E."/>
            <person name="Pisabarro A.G."/>
            <person name="Walton J.D."/>
            <person name="Blanchette R.A."/>
            <person name="Henrissat B."/>
            <person name="Martin F."/>
            <person name="Cullen D."/>
            <person name="Hibbett D.S."/>
            <person name="Grigoriev I.V."/>
        </authorList>
    </citation>
    <scope>NUCLEOTIDE SEQUENCE [LARGE SCALE GENOMIC DNA]</scope>
    <source>
        <strain evidence="5">CBS 339.88</strain>
    </source>
</reference>
<evidence type="ECO:0000313" key="5">
    <source>
        <dbReference type="Proteomes" id="UP000027222"/>
    </source>
</evidence>
<accession>A0A067SBK6</accession>
<evidence type="ECO:0000256" key="1">
    <source>
        <dbReference type="SAM" id="MobiDB-lite"/>
    </source>
</evidence>
<feature type="chain" id="PRO_5001645597" description="Mid2 domain-containing protein" evidence="3">
    <location>
        <begin position="20"/>
        <end position="328"/>
    </location>
</feature>
<feature type="signal peptide" evidence="3">
    <location>
        <begin position="1"/>
        <end position="19"/>
    </location>
</feature>
<keyword evidence="2" id="KW-0812">Transmembrane</keyword>
<dbReference type="EMBL" id="KL142415">
    <property type="protein sequence ID" value="KDR67337.1"/>
    <property type="molecule type" value="Genomic_DNA"/>
</dbReference>
<name>A0A067SBK6_GALM3</name>
<evidence type="ECO:0000313" key="4">
    <source>
        <dbReference type="EMBL" id="KDR67337.1"/>
    </source>
</evidence>
<evidence type="ECO:0000256" key="2">
    <source>
        <dbReference type="SAM" id="Phobius"/>
    </source>
</evidence>
<dbReference type="STRING" id="685588.A0A067SBK6"/>
<dbReference type="OrthoDB" id="3234968at2759"/>
<keyword evidence="2" id="KW-1133">Transmembrane helix</keyword>
<organism evidence="4 5">
    <name type="scientific">Galerina marginata (strain CBS 339.88)</name>
    <dbReference type="NCBI Taxonomy" id="685588"/>
    <lineage>
        <taxon>Eukaryota</taxon>
        <taxon>Fungi</taxon>
        <taxon>Dikarya</taxon>
        <taxon>Basidiomycota</taxon>
        <taxon>Agaricomycotina</taxon>
        <taxon>Agaricomycetes</taxon>
        <taxon>Agaricomycetidae</taxon>
        <taxon>Agaricales</taxon>
        <taxon>Agaricineae</taxon>
        <taxon>Strophariaceae</taxon>
        <taxon>Galerina</taxon>
    </lineage>
</organism>
<gene>
    <name evidence="4" type="ORF">GALMADRAFT_147139</name>
</gene>
<dbReference type="AlphaFoldDB" id="A0A067SBK6"/>
<proteinExistence type="predicted"/>
<feature type="compositionally biased region" description="Low complexity" evidence="1">
    <location>
        <begin position="289"/>
        <end position="300"/>
    </location>
</feature>
<feature type="compositionally biased region" description="Gly residues" evidence="1">
    <location>
        <begin position="301"/>
        <end position="315"/>
    </location>
</feature>
<evidence type="ECO:0000256" key="3">
    <source>
        <dbReference type="SAM" id="SignalP"/>
    </source>
</evidence>
<dbReference type="HOGENOM" id="CLU_847429_0_0_1"/>
<dbReference type="Proteomes" id="UP000027222">
    <property type="component" value="Unassembled WGS sequence"/>
</dbReference>
<keyword evidence="3" id="KW-0732">Signal</keyword>
<keyword evidence="5" id="KW-1185">Reference proteome</keyword>
<protein>
    <recommendedName>
        <fullName evidence="6">Mid2 domain-containing protein</fullName>
    </recommendedName>
</protein>